<organism evidence="1 2">
    <name type="scientific">Candidatus Methanoperedens nitratireducens</name>
    <dbReference type="NCBI Taxonomy" id="1392998"/>
    <lineage>
        <taxon>Archaea</taxon>
        <taxon>Methanobacteriati</taxon>
        <taxon>Methanobacteriota</taxon>
        <taxon>Stenosarchaea group</taxon>
        <taxon>Methanomicrobia</taxon>
        <taxon>Methanosarcinales</taxon>
        <taxon>ANME-2 cluster</taxon>
        <taxon>Candidatus Methanoperedentaceae</taxon>
        <taxon>Candidatus Methanoperedens</taxon>
    </lineage>
</organism>
<reference evidence="1 2" key="1">
    <citation type="submission" date="2015-09" db="EMBL/GenBank/DDBJ databases">
        <title>A metagenomics-based metabolic model of nitrate-dependent anaerobic oxidation of methane by Methanoperedens-like archaea.</title>
        <authorList>
            <person name="Arshad A."/>
            <person name="Speth D.R."/>
            <person name="De Graaf R.M."/>
            <person name="Op Den Camp H.J."/>
            <person name="Jetten M.S."/>
            <person name="Welte C.U."/>
        </authorList>
    </citation>
    <scope>NUCLEOTIDE SEQUENCE [LARGE SCALE GENOMIC DNA]</scope>
</reference>
<protein>
    <submittedName>
        <fullName evidence="1">Uncharacterized protein</fullName>
    </submittedName>
</protein>
<dbReference type="Proteomes" id="UP000050360">
    <property type="component" value="Unassembled WGS sequence"/>
</dbReference>
<accession>A0A0P7ZLA4</accession>
<dbReference type="EMBL" id="LKCM01000046">
    <property type="protein sequence ID" value="KPQ44897.1"/>
    <property type="molecule type" value="Genomic_DNA"/>
</dbReference>
<evidence type="ECO:0000313" key="1">
    <source>
        <dbReference type="EMBL" id="KPQ44897.1"/>
    </source>
</evidence>
<evidence type="ECO:0000313" key="2">
    <source>
        <dbReference type="Proteomes" id="UP000050360"/>
    </source>
</evidence>
<comment type="caution">
    <text evidence="1">The sequence shown here is derived from an EMBL/GenBank/DDBJ whole genome shotgun (WGS) entry which is preliminary data.</text>
</comment>
<dbReference type="AlphaFoldDB" id="A0A0P7ZLA4"/>
<gene>
    <name evidence="1" type="ORF">MPEBLZ_00516</name>
</gene>
<sequence length="367" mass="41938">MKNHPFLILLILLTAAGGTGAYLTITKLKLDKADDIQFHTTRFYVKNESQIVSGKPVDFRIILDNHEAKSIEYKLKVRIAGEEIYSKDIPLPANETFNQTITITPKTANGYLRFEFRIMKNNETYRTRVFQVSPIIDNSIAQDLSNESKKEESKYNLEKNGDLLTYIFNSGEKLILKNSGGKVNIGDAVYTSAKKNEIQVFVGESYERLIPDLANFLLPVLLEVKDVKIKVNESYKLQNGYSVNLLSIEDKMTRVNIMQDGRVVRDFKSTENSTMEYWMKLKYFGRIDDFKKQKAILIKTTKVNMSDVTVDIKQYGDQKSIVIGNTYSEFRVTDITSDTIVMKNTDAITIEPGREIMLMKGAIRIKV</sequence>
<name>A0A0P7ZLA4_9EURY</name>
<proteinExistence type="predicted"/>